<evidence type="ECO:0000313" key="3">
    <source>
        <dbReference type="Proteomes" id="UP001396646"/>
    </source>
</evidence>
<evidence type="ECO:0000259" key="1">
    <source>
        <dbReference type="Pfam" id="PF08818"/>
    </source>
</evidence>
<organism evidence="2 3">
    <name type="scientific">Methanococcoides cohabitans</name>
    <dbReference type="NCBI Taxonomy" id="3136559"/>
    <lineage>
        <taxon>Archaea</taxon>
        <taxon>Methanobacteriati</taxon>
        <taxon>Methanobacteriota</taxon>
        <taxon>Stenosarchaea group</taxon>
        <taxon>Methanomicrobia</taxon>
        <taxon>Methanosarcinales</taxon>
        <taxon>Methanosarcinaceae</taxon>
        <taxon>Methanococcoides</taxon>
    </lineage>
</organism>
<proteinExistence type="predicted"/>
<gene>
    <name evidence="2" type="ORF">WOA13_01080</name>
</gene>
<dbReference type="Pfam" id="PF08818">
    <property type="entry name" value="DUF1801"/>
    <property type="match status" value="1"/>
</dbReference>
<evidence type="ECO:0000313" key="2">
    <source>
        <dbReference type="EMBL" id="MEL4304431.1"/>
    </source>
</evidence>
<dbReference type="SUPFAM" id="SSF159888">
    <property type="entry name" value="YdhG-like"/>
    <property type="match status" value="1"/>
</dbReference>
<dbReference type="InterPro" id="IPR014922">
    <property type="entry name" value="YdhG-like"/>
</dbReference>
<accession>A0ABU9KPY0</accession>
<dbReference type="Gene3D" id="3.90.1150.200">
    <property type="match status" value="1"/>
</dbReference>
<feature type="domain" description="YdhG-like" evidence="1">
    <location>
        <begin position="28"/>
        <end position="125"/>
    </location>
</feature>
<sequence>MKTKKNEASVEDFLNTVENEKKRSDSFTIMDLMQEVTGEVPTMWGDSIVGFGNYTYKYSTGRTGEWMLTGFSPRKQNLTLYIMPGFEQYDDLLSRLGKYTTGKSCLYIKKLEDVDQDVLRELVRLSVEYMKETSE</sequence>
<protein>
    <submittedName>
        <fullName evidence="2">DUF1801 domain-containing protein</fullName>
    </submittedName>
</protein>
<name>A0ABU9KPY0_9EURY</name>
<dbReference type="RefSeq" id="WP_342126155.1">
    <property type="nucleotide sequence ID" value="NZ_JBCAUS010000002.1"/>
</dbReference>
<reference evidence="2 3" key="1">
    <citation type="submission" date="2024-04" db="EMBL/GenBank/DDBJ databases">
        <title>Methanococcoides sp. LMO-2.</title>
        <authorList>
            <person name="Liang L."/>
        </authorList>
    </citation>
    <scope>NUCLEOTIDE SEQUENCE [LARGE SCALE GENOMIC DNA]</scope>
    <source>
        <strain evidence="2 3">LMO-2</strain>
    </source>
</reference>
<dbReference type="Proteomes" id="UP001396646">
    <property type="component" value="Unassembled WGS sequence"/>
</dbReference>
<comment type="caution">
    <text evidence="2">The sequence shown here is derived from an EMBL/GenBank/DDBJ whole genome shotgun (WGS) entry which is preliminary data.</text>
</comment>
<dbReference type="EMBL" id="JBCAUS010000002">
    <property type="protein sequence ID" value="MEL4304431.1"/>
    <property type="molecule type" value="Genomic_DNA"/>
</dbReference>
<keyword evidence="3" id="KW-1185">Reference proteome</keyword>